<dbReference type="PROSITE" id="PS00108">
    <property type="entry name" value="PROTEIN_KINASE_ST"/>
    <property type="match status" value="1"/>
</dbReference>
<feature type="domain" description="Protein kinase" evidence="9">
    <location>
        <begin position="308"/>
        <end position="562"/>
    </location>
</feature>
<dbReference type="InterPro" id="IPR008271">
    <property type="entry name" value="Ser/Thr_kinase_AS"/>
</dbReference>
<dbReference type="EMBL" id="JBBNAE010000008">
    <property type="protein sequence ID" value="KAK9101818.1"/>
    <property type="molecule type" value="Genomic_DNA"/>
</dbReference>
<feature type="transmembrane region" description="Helical" evidence="7">
    <location>
        <begin position="235"/>
        <end position="256"/>
    </location>
</feature>
<evidence type="ECO:0000259" key="9">
    <source>
        <dbReference type="PROSITE" id="PS50011"/>
    </source>
</evidence>
<comment type="caution">
    <text evidence="10">The sequence shown here is derived from an EMBL/GenBank/DDBJ whole genome shotgun (WGS) entry which is preliminary data.</text>
</comment>
<keyword evidence="7" id="KW-1133">Transmembrane helix</keyword>
<evidence type="ECO:0000256" key="7">
    <source>
        <dbReference type="SAM" id="Phobius"/>
    </source>
</evidence>
<keyword evidence="7" id="KW-0472">Membrane</keyword>
<reference evidence="10 11" key="1">
    <citation type="submission" date="2024-01" db="EMBL/GenBank/DDBJ databases">
        <title>Genome assemblies of Stephania.</title>
        <authorList>
            <person name="Yang L."/>
        </authorList>
    </citation>
    <scope>NUCLEOTIDE SEQUENCE [LARGE SCALE GENOMIC DNA]</scope>
    <source>
        <strain evidence="10">QJT</strain>
        <tissue evidence="10">Leaf</tissue>
    </source>
</reference>
<evidence type="ECO:0000256" key="5">
    <source>
        <dbReference type="ARBA" id="ARBA00022840"/>
    </source>
</evidence>
<dbReference type="GO" id="GO:0005524">
    <property type="term" value="F:ATP binding"/>
    <property type="evidence" value="ECO:0007669"/>
    <property type="project" value="UniProtKB-UniRule"/>
</dbReference>
<keyword evidence="11" id="KW-1185">Reference proteome</keyword>
<dbReference type="GO" id="GO:0004674">
    <property type="term" value="F:protein serine/threonine kinase activity"/>
    <property type="evidence" value="ECO:0007669"/>
    <property type="project" value="UniProtKB-KW"/>
</dbReference>
<dbReference type="Pfam" id="PF07714">
    <property type="entry name" value="PK_Tyr_Ser-Thr"/>
    <property type="match status" value="1"/>
</dbReference>
<sequence>MANSHLAVLFIFLSVISNTRRVNSSNCSLDFNHFPYEAPGECLNSEKDSPDSVYPCCESALKTAFQALSLKANTTHSIFLDTVQGHDCSEEFQSLHNKTDISACKIEDFISSSASANGVSYLKDVDSVIRVVGIKRYGDLLLSCRDVPTGNYSDDACYKCVGSYKESLEVLRNGSNGSDDERVCGEALLVSLASSDVKSVDWVQGIFSCLWDEIKFPLPSYKSTKESSFFKSKKVIILSVLVLLTVILVPVLYKFTRKRLGDASRKEIEDLSVRVLKSTIEEDCNNPFGDSGLYIFSEDEIAKATNSFNDSLVIGEGHMGKLYLGVLPSGTRVAVKRFNKGIKFNTIHAEVNNIAKVRHPNLISIIGYCDDGDTKCLVYEYCSNGSLDNWLTGDKRLPSLTWECRLQLAIGVAQGLWFLQNNPMQKMVHGDLKLTNILLNERLEPKLLDFGLTLNFKSNELHSLNNLASDDIFHFGLLLLQLLSGRITLNFNPSMSRSLINEAKKAMTFGGDMSSLMDPRLNGAYDANAFSRILALALQCTVPSEHDRPSIEEVLNKLRHAT</sequence>
<organism evidence="10 11">
    <name type="scientific">Stephania japonica</name>
    <dbReference type="NCBI Taxonomy" id="461633"/>
    <lineage>
        <taxon>Eukaryota</taxon>
        <taxon>Viridiplantae</taxon>
        <taxon>Streptophyta</taxon>
        <taxon>Embryophyta</taxon>
        <taxon>Tracheophyta</taxon>
        <taxon>Spermatophyta</taxon>
        <taxon>Magnoliopsida</taxon>
        <taxon>Ranunculales</taxon>
        <taxon>Menispermaceae</taxon>
        <taxon>Menispermoideae</taxon>
        <taxon>Cissampelideae</taxon>
        <taxon>Stephania</taxon>
    </lineage>
</organism>
<dbReference type="InterPro" id="IPR017441">
    <property type="entry name" value="Protein_kinase_ATP_BS"/>
</dbReference>
<dbReference type="Pfam" id="PF19160">
    <property type="entry name" value="SPARK"/>
    <property type="match status" value="1"/>
</dbReference>
<evidence type="ECO:0000256" key="6">
    <source>
        <dbReference type="PROSITE-ProRule" id="PRU10141"/>
    </source>
</evidence>
<dbReference type="InterPro" id="IPR051824">
    <property type="entry name" value="LRR_Rcpt-Like_S/T_Kinase"/>
</dbReference>
<keyword evidence="3 6" id="KW-0547">Nucleotide-binding</keyword>
<dbReference type="SUPFAM" id="SSF56112">
    <property type="entry name" value="Protein kinase-like (PK-like)"/>
    <property type="match status" value="1"/>
</dbReference>
<evidence type="ECO:0000313" key="11">
    <source>
        <dbReference type="Proteomes" id="UP001417504"/>
    </source>
</evidence>
<dbReference type="AlphaFoldDB" id="A0AAP0HUD9"/>
<dbReference type="PANTHER" id="PTHR48006:SF88">
    <property type="entry name" value="LRR RECEPTOR-LIKE KINASE FAMILY PROTEIN"/>
    <property type="match status" value="1"/>
</dbReference>
<dbReference type="PANTHER" id="PTHR48006">
    <property type="entry name" value="LEUCINE-RICH REPEAT-CONTAINING PROTEIN DDB_G0281931-RELATED"/>
    <property type="match status" value="1"/>
</dbReference>
<keyword evidence="2" id="KW-0808">Transferase</keyword>
<gene>
    <name evidence="10" type="ORF">Sjap_019072</name>
</gene>
<dbReference type="Proteomes" id="UP001417504">
    <property type="component" value="Unassembled WGS sequence"/>
</dbReference>
<evidence type="ECO:0000313" key="10">
    <source>
        <dbReference type="EMBL" id="KAK9101818.1"/>
    </source>
</evidence>
<dbReference type="InterPro" id="IPR001245">
    <property type="entry name" value="Ser-Thr/Tyr_kinase_cat_dom"/>
</dbReference>
<evidence type="ECO:0000256" key="3">
    <source>
        <dbReference type="ARBA" id="ARBA00022741"/>
    </source>
</evidence>
<keyword evidence="5 6" id="KW-0067">ATP-binding</keyword>
<evidence type="ECO:0000256" key="8">
    <source>
        <dbReference type="SAM" id="SignalP"/>
    </source>
</evidence>
<proteinExistence type="predicted"/>
<dbReference type="Gene3D" id="3.30.200.20">
    <property type="entry name" value="Phosphorylase Kinase, domain 1"/>
    <property type="match status" value="1"/>
</dbReference>
<evidence type="ECO:0000256" key="4">
    <source>
        <dbReference type="ARBA" id="ARBA00022777"/>
    </source>
</evidence>
<keyword evidence="4" id="KW-0418">Kinase</keyword>
<feature type="chain" id="PRO_5043024784" description="Protein kinase domain-containing protein" evidence="8">
    <location>
        <begin position="22"/>
        <end position="562"/>
    </location>
</feature>
<dbReference type="InterPro" id="IPR011009">
    <property type="entry name" value="Kinase-like_dom_sf"/>
</dbReference>
<accession>A0AAP0HUD9</accession>
<dbReference type="SMART" id="SM00220">
    <property type="entry name" value="S_TKc"/>
    <property type="match status" value="1"/>
</dbReference>
<dbReference type="PROSITE" id="PS00107">
    <property type="entry name" value="PROTEIN_KINASE_ATP"/>
    <property type="match status" value="1"/>
</dbReference>
<keyword evidence="8" id="KW-0732">Signal</keyword>
<keyword evidence="1" id="KW-0723">Serine/threonine-protein kinase</keyword>
<keyword evidence="7" id="KW-0812">Transmembrane</keyword>
<evidence type="ECO:0000256" key="2">
    <source>
        <dbReference type="ARBA" id="ARBA00022679"/>
    </source>
</evidence>
<dbReference type="InterPro" id="IPR000719">
    <property type="entry name" value="Prot_kinase_dom"/>
</dbReference>
<name>A0AAP0HUD9_9MAGN</name>
<evidence type="ECO:0000256" key="1">
    <source>
        <dbReference type="ARBA" id="ARBA00022527"/>
    </source>
</evidence>
<dbReference type="PROSITE" id="PS50011">
    <property type="entry name" value="PROTEIN_KINASE_DOM"/>
    <property type="match status" value="1"/>
</dbReference>
<feature type="signal peptide" evidence="8">
    <location>
        <begin position="1"/>
        <end position="21"/>
    </location>
</feature>
<feature type="binding site" evidence="6">
    <location>
        <position position="336"/>
    </location>
    <ligand>
        <name>ATP</name>
        <dbReference type="ChEBI" id="CHEBI:30616"/>
    </ligand>
</feature>
<dbReference type="Gene3D" id="1.10.510.10">
    <property type="entry name" value="Transferase(Phosphotransferase) domain 1"/>
    <property type="match status" value="2"/>
</dbReference>
<protein>
    <recommendedName>
        <fullName evidence="9">Protein kinase domain-containing protein</fullName>
    </recommendedName>
</protein>
<dbReference type="InterPro" id="IPR043891">
    <property type="entry name" value="SPARK"/>
</dbReference>